<protein>
    <submittedName>
        <fullName evidence="1">TraB/GumN family protein</fullName>
    </submittedName>
</protein>
<dbReference type="OrthoDB" id="530515at2"/>
<dbReference type="AlphaFoldDB" id="A0A646KJ63"/>
<organism evidence="1 2">
    <name type="scientific">Streptomyces jumonjinensis</name>
    <dbReference type="NCBI Taxonomy" id="1945"/>
    <lineage>
        <taxon>Bacteria</taxon>
        <taxon>Bacillati</taxon>
        <taxon>Actinomycetota</taxon>
        <taxon>Actinomycetes</taxon>
        <taxon>Kitasatosporales</taxon>
        <taxon>Streptomycetaceae</taxon>
        <taxon>Streptomyces</taxon>
    </lineage>
</organism>
<name>A0A646KJ63_STRJU</name>
<dbReference type="RefSeq" id="WP_153523785.1">
    <property type="nucleotide sequence ID" value="NZ_JBEPDZ010000007.1"/>
</dbReference>
<keyword evidence="2" id="KW-1185">Reference proteome</keyword>
<dbReference type="EMBL" id="VCLA01000145">
    <property type="protein sequence ID" value="MQT02108.1"/>
    <property type="molecule type" value="Genomic_DNA"/>
</dbReference>
<accession>A0A646KJ63</accession>
<evidence type="ECO:0000313" key="2">
    <source>
        <dbReference type="Proteomes" id="UP000419138"/>
    </source>
</evidence>
<proteinExistence type="predicted"/>
<dbReference type="Proteomes" id="UP000419138">
    <property type="component" value="Unassembled WGS sequence"/>
</dbReference>
<evidence type="ECO:0000313" key="1">
    <source>
        <dbReference type="EMBL" id="MQT02108.1"/>
    </source>
</evidence>
<gene>
    <name evidence="1" type="ORF">FF041_18425</name>
</gene>
<sequence length="118" mass="12921">MAEISIDDGRLIVEIEGLSRVWALKKRLSIPLTHVRGATADPGIVREPKGFRAPGTHFPGLIVAGTFHIGGERVFWDVRDASKAVVVELTDERYARLIVQVSDPRAAVALIERAKLPS</sequence>
<comment type="caution">
    <text evidence="1">The sequence shown here is derived from an EMBL/GenBank/DDBJ whole genome shotgun (WGS) entry which is preliminary data.</text>
</comment>
<reference evidence="1 2" key="1">
    <citation type="submission" date="2019-05" db="EMBL/GenBank/DDBJ databases">
        <title>Comparative genomics and metabolomics analyses of clavulanic acid producing Streptomyces species provides insight into specialized metabolism and evolution of beta-lactam biosynthetic gene clusters.</title>
        <authorList>
            <person name="Moore M.A."/>
            <person name="Cruz-Morales P."/>
            <person name="Barona Gomez F."/>
            <person name="Kapil T."/>
        </authorList>
    </citation>
    <scope>NUCLEOTIDE SEQUENCE [LARGE SCALE GENOMIC DNA]</scope>
    <source>
        <strain evidence="1 2">NRRL 5741</strain>
    </source>
</reference>